<accession>A0A8J1XM28</accession>
<protein>
    <submittedName>
        <fullName evidence="1">Uncharacterized protein</fullName>
    </submittedName>
</protein>
<gene>
    <name evidence="1" type="ORF">OFUS_LOCUS4774</name>
</gene>
<name>A0A8J1XM28_OWEFU</name>
<dbReference type="Proteomes" id="UP000749559">
    <property type="component" value="Unassembled WGS sequence"/>
</dbReference>
<dbReference type="PANTHER" id="PTHR31389:SF4">
    <property type="entry name" value="LD39211P"/>
    <property type="match status" value="1"/>
</dbReference>
<evidence type="ECO:0000313" key="2">
    <source>
        <dbReference type="Proteomes" id="UP000749559"/>
    </source>
</evidence>
<comment type="caution">
    <text evidence="1">The sequence shown here is derived from an EMBL/GenBank/DDBJ whole genome shotgun (WGS) entry which is preliminary data.</text>
</comment>
<dbReference type="OrthoDB" id="5954868at2759"/>
<sequence length="326" mass="36988">MTFYNLSSIRTMRKKYCLRVCLKGIQFAILLSLVSYVIILSSSQSFEDMVRGAMNGSEHSHESDHSMVLVTAAHETNFRAVQNLIGSIHFWSPRRQIVIFDVGLNDAQRDMIMAWCHVSLLWRSMPNNLLPHFYDLDNPSWKYLCVKKAVDMYGTILWIDPGSDVRSPIDVIETILKRDGYFFIKNGENNVADHSHFETLQQFGVGSMDLSLRPILSDDLQGFVRGSQAYTSILIPLLDCVTNTLCMIPGEANSKNHHSVLSVAAAAASNIELKTHTKLVSFERKDFPSQPEMVHGILVYIASRKSNEYWNKVKNCTVKAEHKQEV</sequence>
<proteinExistence type="predicted"/>
<keyword evidence="2" id="KW-1185">Reference proteome</keyword>
<organism evidence="1 2">
    <name type="scientific">Owenia fusiformis</name>
    <name type="common">Polychaete worm</name>
    <dbReference type="NCBI Taxonomy" id="6347"/>
    <lineage>
        <taxon>Eukaryota</taxon>
        <taxon>Metazoa</taxon>
        <taxon>Spiralia</taxon>
        <taxon>Lophotrochozoa</taxon>
        <taxon>Annelida</taxon>
        <taxon>Polychaeta</taxon>
        <taxon>Sedentaria</taxon>
        <taxon>Canalipalpata</taxon>
        <taxon>Sabellida</taxon>
        <taxon>Oweniida</taxon>
        <taxon>Oweniidae</taxon>
        <taxon>Owenia</taxon>
    </lineage>
</organism>
<dbReference type="AlphaFoldDB" id="A0A8J1XM28"/>
<dbReference type="EMBL" id="CAIIXF020000002">
    <property type="protein sequence ID" value="CAH1777774.1"/>
    <property type="molecule type" value="Genomic_DNA"/>
</dbReference>
<reference evidence="1" key="1">
    <citation type="submission" date="2022-03" db="EMBL/GenBank/DDBJ databases">
        <authorList>
            <person name="Martin C."/>
        </authorList>
    </citation>
    <scope>NUCLEOTIDE SEQUENCE</scope>
</reference>
<evidence type="ECO:0000313" key="1">
    <source>
        <dbReference type="EMBL" id="CAH1777774.1"/>
    </source>
</evidence>
<dbReference type="PANTHER" id="PTHR31389">
    <property type="entry name" value="LD39211P"/>
    <property type="match status" value="1"/>
</dbReference>